<dbReference type="Proteomes" id="UP000324222">
    <property type="component" value="Unassembled WGS sequence"/>
</dbReference>
<evidence type="ECO:0000313" key="1">
    <source>
        <dbReference type="EMBL" id="MPC94935.1"/>
    </source>
</evidence>
<sequence length="96" mass="10449">MYVILSISVTSPARRYHYLIHKTAHSALTVRLPKLPPLSYAVLCNTGKRVLAGGCGGAVGGLGSGSWVLLRHRHVQTPKKQVAGHHCRENNPREVC</sequence>
<protein>
    <submittedName>
        <fullName evidence="1">Uncharacterized protein</fullName>
    </submittedName>
</protein>
<accession>A0A5B7JK30</accession>
<dbReference type="EMBL" id="VSRR010100369">
    <property type="protein sequence ID" value="MPC94935.1"/>
    <property type="molecule type" value="Genomic_DNA"/>
</dbReference>
<proteinExistence type="predicted"/>
<reference evidence="1 2" key="1">
    <citation type="submission" date="2019-05" db="EMBL/GenBank/DDBJ databases">
        <title>Another draft genome of Portunus trituberculatus and its Hox gene families provides insights of decapod evolution.</title>
        <authorList>
            <person name="Jeong J.-H."/>
            <person name="Song I."/>
            <person name="Kim S."/>
            <person name="Choi T."/>
            <person name="Kim D."/>
            <person name="Ryu S."/>
            <person name="Kim W."/>
        </authorList>
    </citation>
    <scope>NUCLEOTIDE SEQUENCE [LARGE SCALE GENOMIC DNA]</scope>
    <source>
        <tissue evidence="1">Muscle</tissue>
    </source>
</reference>
<evidence type="ECO:0000313" key="2">
    <source>
        <dbReference type="Proteomes" id="UP000324222"/>
    </source>
</evidence>
<name>A0A5B7JK30_PORTR</name>
<comment type="caution">
    <text evidence="1">The sequence shown here is derived from an EMBL/GenBank/DDBJ whole genome shotgun (WGS) entry which is preliminary data.</text>
</comment>
<keyword evidence="2" id="KW-1185">Reference proteome</keyword>
<organism evidence="1 2">
    <name type="scientific">Portunus trituberculatus</name>
    <name type="common">Swimming crab</name>
    <name type="synonym">Neptunus trituberculatus</name>
    <dbReference type="NCBI Taxonomy" id="210409"/>
    <lineage>
        <taxon>Eukaryota</taxon>
        <taxon>Metazoa</taxon>
        <taxon>Ecdysozoa</taxon>
        <taxon>Arthropoda</taxon>
        <taxon>Crustacea</taxon>
        <taxon>Multicrustacea</taxon>
        <taxon>Malacostraca</taxon>
        <taxon>Eumalacostraca</taxon>
        <taxon>Eucarida</taxon>
        <taxon>Decapoda</taxon>
        <taxon>Pleocyemata</taxon>
        <taxon>Brachyura</taxon>
        <taxon>Eubrachyura</taxon>
        <taxon>Portunoidea</taxon>
        <taxon>Portunidae</taxon>
        <taxon>Portuninae</taxon>
        <taxon>Portunus</taxon>
    </lineage>
</organism>
<dbReference type="AlphaFoldDB" id="A0A5B7JK30"/>
<gene>
    <name evidence="1" type="ORF">E2C01_090127</name>
</gene>